<gene>
    <name evidence="2" type="ORF">L9F63_025381</name>
</gene>
<dbReference type="EMBL" id="JASPKZ010009466">
    <property type="protein sequence ID" value="KAJ9576722.1"/>
    <property type="molecule type" value="Genomic_DNA"/>
</dbReference>
<dbReference type="AlphaFoldDB" id="A0AAD7ZAP1"/>
<feature type="non-terminal residue" evidence="2">
    <location>
        <position position="85"/>
    </location>
</feature>
<keyword evidence="1" id="KW-0812">Transmembrane</keyword>
<name>A0AAD7ZAP1_DIPPU</name>
<sequence length="85" mass="9901">FKFKIYMIHTFFNSYFPEYSVVMTENQYVVLVHLFILIPELVLVLFYHALMDPCKCMTFGVSSIRICFLVQVCSLPCIVISPIVP</sequence>
<accession>A0AAD7ZAP1</accession>
<keyword evidence="1" id="KW-0472">Membrane</keyword>
<keyword evidence="3" id="KW-1185">Reference proteome</keyword>
<dbReference type="Proteomes" id="UP001233999">
    <property type="component" value="Unassembled WGS sequence"/>
</dbReference>
<evidence type="ECO:0000313" key="2">
    <source>
        <dbReference type="EMBL" id="KAJ9576722.1"/>
    </source>
</evidence>
<organism evidence="2 3">
    <name type="scientific">Diploptera punctata</name>
    <name type="common">Pacific beetle cockroach</name>
    <dbReference type="NCBI Taxonomy" id="6984"/>
    <lineage>
        <taxon>Eukaryota</taxon>
        <taxon>Metazoa</taxon>
        <taxon>Ecdysozoa</taxon>
        <taxon>Arthropoda</taxon>
        <taxon>Hexapoda</taxon>
        <taxon>Insecta</taxon>
        <taxon>Pterygota</taxon>
        <taxon>Neoptera</taxon>
        <taxon>Polyneoptera</taxon>
        <taxon>Dictyoptera</taxon>
        <taxon>Blattodea</taxon>
        <taxon>Blaberoidea</taxon>
        <taxon>Blaberidae</taxon>
        <taxon>Diplopterinae</taxon>
        <taxon>Diploptera</taxon>
    </lineage>
</organism>
<feature type="non-terminal residue" evidence="2">
    <location>
        <position position="1"/>
    </location>
</feature>
<keyword evidence="1" id="KW-1133">Transmembrane helix</keyword>
<proteinExistence type="predicted"/>
<comment type="caution">
    <text evidence="2">The sequence shown here is derived from an EMBL/GenBank/DDBJ whole genome shotgun (WGS) entry which is preliminary data.</text>
</comment>
<evidence type="ECO:0000256" key="1">
    <source>
        <dbReference type="SAM" id="Phobius"/>
    </source>
</evidence>
<feature type="transmembrane region" description="Helical" evidence="1">
    <location>
        <begin position="62"/>
        <end position="84"/>
    </location>
</feature>
<protein>
    <submittedName>
        <fullName evidence="2">Uncharacterized protein</fullName>
    </submittedName>
</protein>
<feature type="transmembrane region" description="Helical" evidence="1">
    <location>
        <begin position="28"/>
        <end position="50"/>
    </location>
</feature>
<evidence type="ECO:0000313" key="3">
    <source>
        <dbReference type="Proteomes" id="UP001233999"/>
    </source>
</evidence>
<reference evidence="2" key="2">
    <citation type="submission" date="2023-05" db="EMBL/GenBank/DDBJ databases">
        <authorList>
            <person name="Fouks B."/>
        </authorList>
    </citation>
    <scope>NUCLEOTIDE SEQUENCE</scope>
    <source>
        <strain evidence="2">Stay&amp;Tobe</strain>
        <tissue evidence="2">Testes</tissue>
    </source>
</reference>
<reference evidence="2" key="1">
    <citation type="journal article" date="2023" name="IScience">
        <title>Live-bearing cockroach genome reveals convergent evolutionary mechanisms linked to viviparity in insects and beyond.</title>
        <authorList>
            <person name="Fouks B."/>
            <person name="Harrison M.C."/>
            <person name="Mikhailova A.A."/>
            <person name="Marchal E."/>
            <person name="English S."/>
            <person name="Carruthers M."/>
            <person name="Jennings E.C."/>
            <person name="Chiamaka E.L."/>
            <person name="Frigard R.A."/>
            <person name="Pippel M."/>
            <person name="Attardo G.M."/>
            <person name="Benoit J.B."/>
            <person name="Bornberg-Bauer E."/>
            <person name="Tobe S.S."/>
        </authorList>
    </citation>
    <scope>NUCLEOTIDE SEQUENCE</scope>
    <source>
        <strain evidence="2">Stay&amp;Tobe</strain>
    </source>
</reference>